<dbReference type="InterPro" id="IPR036291">
    <property type="entry name" value="NAD(P)-bd_dom_sf"/>
</dbReference>
<evidence type="ECO:0000313" key="3">
    <source>
        <dbReference type="Proteomes" id="UP000008181"/>
    </source>
</evidence>
<dbReference type="HOGENOM" id="CLU_1338354_0_0_1"/>
<dbReference type="eggNOG" id="KOG1208">
    <property type="taxonomic scope" value="Eukaryota"/>
</dbReference>
<reference evidence="2 3" key="1">
    <citation type="journal article" date="2011" name="Nat. Biotechnol.">
        <title>Comparative genomic analysis of the thermophilic biomass-degrading fungi Myceliophthora thermophila and Thielavia terrestris.</title>
        <authorList>
            <person name="Berka R.M."/>
            <person name="Grigoriev I.V."/>
            <person name="Otillar R."/>
            <person name="Salamov A."/>
            <person name="Grimwood J."/>
            <person name="Reid I."/>
            <person name="Ishmael N."/>
            <person name="John T."/>
            <person name="Darmond C."/>
            <person name="Moisan M.-C."/>
            <person name="Henrissat B."/>
            <person name="Coutinho P.M."/>
            <person name="Lombard V."/>
            <person name="Natvig D.O."/>
            <person name="Lindquist E."/>
            <person name="Schmutz J."/>
            <person name="Lucas S."/>
            <person name="Harris P."/>
            <person name="Powlowski J."/>
            <person name="Bellemare A."/>
            <person name="Taylor D."/>
            <person name="Butler G."/>
            <person name="de Vries R.P."/>
            <person name="Allijn I.E."/>
            <person name="van den Brink J."/>
            <person name="Ushinsky S."/>
            <person name="Storms R."/>
            <person name="Powell A.J."/>
            <person name="Paulsen I.T."/>
            <person name="Elbourne L.D.H."/>
            <person name="Baker S.E."/>
            <person name="Magnuson J."/>
            <person name="LaBoissiere S."/>
            <person name="Clutterbuck A.J."/>
            <person name="Martinez D."/>
            <person name="Wogulis M."/>
            <person name="de Leon A.L."/>
            <person name="Rey M.W."/>
            <person name="Tsang A."/>
        </authorList>
    </citation>
    <scope>NUCLEOTIDE SEQUENCE [LARGE SCALE GENOMIC DNA]</scope>
    <source>
        <strain evidence="3">ATCC 38088 / NRRL 8126</strain>
    </source>
</reference>
<dbReference type="PRINTS" id="PR00081">
    <property type="entry name" value="GDHRDH"/>
</dbReference>
<dbReference type="Proteomes" id="UP000008181">
    <property type="component" value="Chromosome 1"/>
</dbReference>
<sequence length="205" mass="22878">MMRIDANKLLYPSTNYARKTIVITGSNTGLGKEAARHYIRLGAKKLILVVYSVEKGEAANVDIFYTNAGLVRPEFALAKDNETNITVNYVSTFLLVALVLPKLKATAKQFNTCLNLVITSSRVHRYTTFPYQKEANILAKVVFAIIKTLLARSTEKGSRTLVYASKQGLETYRQYLEDCKIAKPSPVAKLKAKLEAIQPRVTVNF</sequence>
<proteinExistence type="predicted"/>
<organism evidence="2 3">
    <name type="scientific">Thermothielavioides terrestris (strain ATCC 38088 / NRRL 8126)</name>
    <name type="common">Thielavia terrestris</name>
    <dbReference type="NCBI Taxonomy" id="578455"/>
    <lineage>
        <taxon>Eukaryota</taxon>
        <taxon>Fungi</taxon>
        <taxon>Dikarya</taxon>
        <taxon>Ascomycota</taxon>
        <taxon>Pezizomycotina</taxon>
        <taxon>Sordariomycetes</taxon>
        <taxon>Sordariomycetidae</taxon>
        <taxon>Sordariales</taxon>
        <taxon>Chaetomiaceae</taxon>
        <taxon>Thermothielavioides</taxon>
        <taxon>Thermothielavioides terrestris</taxon>
    </lineage>
</organism>
<dbReference type="GO" id="GO:0016491">
    <property type="term" value="F:oxidoreductase activity"/>
    <property type="evidence" value="ECO:0007669"/>
    <property type="project" value="UniProtKB-KW"/>
</dbReference>
<evidence type="ECO:0000256" key="1">
    <source>
        <dbReference type="ARBA" id="ARBA00023002"/>
    </source>
</evidence>
<keyword evidence="3" id="KW-1185">Reference proteome</keyword>
<dbReference type="RefSeq" id="XP_003650062.1">
    <property type="nucleotide sequence ID" value="XM_003650014.1"/>
</dbReference>
<dbReference type="SUPFAM" id="SSF51735">
    <property type="entry name" value="NAD(P)-binding Rossmann-fold domains"/>
    <property type="match status" value="1"/>
</dbReference>
<dbReference type="GeneID" id="11515753"/>
<gene>
    <name evidence="2" type="ORF">THITE_2141773</name>
</gene>
<evidence type="ECO:0000313" key="2">
    <source>
        <dbReference type="EMBL" id="AEO63726.1"/>
    </source>
</evidence>
<dbReference type="Gene3D" id="3.40.50.720">
    <property type="entry name" value="NAD(P)-binding Rossmann-like Domain"/>
    <property type="match status" value="2"/>
</dbReference>
<dbReference type="InterPro" id="IPR002347">
    <property type="entry name" value="SDR_fam"/>
</dbReference>
<dbReference type="PANTHER" id="PTHR43157:SF31">
    <property type="entry name" value="PHOSPHATIDYLINOSITOL-GLYCAN BIOSYNTHESIS CLASS F PROTEIN"/>
    <property type="match status" value="1"/>
</dbReference>
<name>G2QUT1_THETT</name>
<protein>
    <submittedName>
        <fullName evidence="2">Uncharacterized protein</fullName>
    </submittedName>
</protein>
<dbReference type="KEGG" id="ttt:THITE_2141773"/>
<dbReference type="AlphaFoldDB" id="G2QUT1"/>
<dbReference type="OrthoDB" id="542013at2759"/>
<accession>G2QUT1</accession>
<dbReference type="EMBL" id="CP003009">
    <property type="protein sequence ID" value="AEO63726.1"/>
    <property type="molecule type" value="Genomic_DNA"/>
</dbReference>
<keyword evidence="1" id="KW-0560">Oxidoreductase</keyword>
<dbReference type="PANTHER" id="PTHR43157">
    <property type="entry name" value="PHOSPHATIDYLINOSITOL-GLYCAN BIOSYNTHESIS CLASS F PROTEIN-RELATED"/>
    <property type="match status" value="1"/>
</dbReference>